<dbReference type="EMBL" id="WTYA01000015">
    <property type="protein sequence ID" value="MXP30049.1"/>
    <property type="molecule type" value="Genomic_DNA"/>
</dbReference>
<keyword evidence="1 4" id="KW-0812">Transmembrane</keyword>
<feature type="transmembrane region" description="Helical" evidence="4">
    <location>
        <begin position="345"/>
        <end position="365"/>
    </location>
</feature>
<dbReference type="AlphaFoldDB" id="A0A845AKQ4"/>
<comment type="caution">
    <text evidence="6">The sequence shown here is derived from an EMBL/GenBank/DDBJ whole genome shotgun (WGS) entry which is preliminary data.</text>
</comment>
<dbReference type="Proteomes" id="UP000439780">
    <property type="component" value="Unassembled WGS sequence"/>
</dbReference>
<protein>
    <submittedName>
        <fullName evidence="6">MFS transporter</fullName>
    </submittedName>
</protein>
<keyword evidence="7" id="KW-1185">Reference proteome</keyword>
<reference evidence="6 7" key="1">
    <citation type="submission" date="2019-12" db="EMBL/GenBank/DDBJ databases">
        <title>Genomic-based taxomic classification of the family Erythrobacteraceae.</title>
        <authorList>
            <person name="Xu L."/>
        </authorList>
    </citation>
    <scope>NUCLEOTIDE SEQUENCE [LARGE SCALE GENOMIC DNA]</scope>
    <source>
        <strain evidence="6 7">KEMB 9005-328</strain>
    </source>
</reference>
<proteinExistence type="predicted"/>
<dbReference type="InterPro" id="IPR020846">
    <property type="entry name" value="MFS_dom"/>
</dbReference>
<dbReference type="InterPro" id="IPR011701">
    <property type="entry name" value="MFS"/>
</dbReference>
<name>A0A845AKQ4_9SPHN</name>
<feature type="transmembrane region" description="Helical" evidence="4">
    <location>
        <begin position="170"/>
        <end position="188"/>
    </location>
</feature>
<feature type="transmembrane region" description="Helical" evidence="4">
    <location>
        <begin position="140"/>
        <end position="158"/>
    </location>
</feature>
<dbReference type="CDD" id="cd17324">
    <property type="entry name" value="MFS_NepI_like"/>
    <property type="match status" value="1"/>
</dbReference>
<dbReference type="PANTHER" id="PTHR42910">
    <property type="entry name" value="TRANSPORTER SCO4007-RELATED"/>
    <property type="match status" value="1"/>
</dbReference>
<dbReference type="OrthoDB" id="9815356at2"/>
<dbReference type="PANTHER" id="PTHR42910:SF1">
    <property type="entry name" value="MAJOR FACILITATOR SUPERFAMILY (MFS) PROFILE DOMAIN-CONTAINING PROTEIN"/>
    <property type="match status" value="1"/>
</dbReference>
<evidence type="ECO:0000313" key="6">
    <source>
        <dbReference type="EMBL" id="MXP30049.1"/>
    </source>
</evidence>
<evidence type="ECO:0000256" key="4">
    <source>
        <dbReference type="SAM" id="Phobius"/>
    </source>
</evidence>
<dbReference type="SUPFAM" id="SSF103473">
    <property type="entry name" value="MFS general substrate transporter"/>
    <property type="match status" value="1"/>
</dbReference>
<evidence type="ECO:0000313" key="7">
    <source>
        <dbReference type="Proteomes" id="UP000439780"/>
    </source>
</evidence>
<dbReference type="PROSITE" id="PS51257">
    <property type="entry name" value="PROKAR_LIPOPROTEIN"/>
    <property type="match status" value="1"/>
</dbReference>
<evidence type="ECO:0000256" key="2">
    <source>
        <dbReference type="ARBA" id="ARBA00022989"/>
    </source>
</evidence>
<organism evidence="6 7">
    <name type="scientific">Qipengyuania algicida</name>
    <dbReference type="NCBI Taxonomy" id="1836209"/>
    <lineage>
        <taxon>Bacteria</taxon>
        <taxon>Pseudomonadati</taxon>
        <taxon>Pseudomonadota</taxon>
        <taxon>Alphaproteobacteria</taxon>
        <taxon>Sphingomonadales</taxon>
        <taxon>Erythrobacteraceae</taxon>
        <taxon>Qipengyuania</taxon>
    </lineage>
</organism>
<feature type="transmembrane region" description="Helical" evidence="4">
    <location>
        <begin position="46"/>
        <end position="71"/>
    </location>
</feature>
<dbReference type="GO" id="GO:0022857">
    <property type="term" value="F:transmembrane transporter activity"/>
    <property type="evidence" value="ECO:0007669"/>
    <property type="project" value="InterPro"/>
</dbReference>
<evidence type="ECO:0000256" key="1">
    <source>
        <dbReference type="ARBA" id="ARBA00022692"/>
    </source>
</evidence>
<feature type="domain" description="Major facilitator superfamily (MFS) profile" evidence="5">
    <location>
        <begin position="15"/>
        <end position="396"/>
    </location>
</feature>
<dbReference type="RefSeq" id="WP_160754352.1">
    <property type="nucleotide sequence ID" value="NZ_WTYA01000015.1"/>
</dbReference>
<feature type="transmembrane region" description="Helical" evidence="4">
    <location>
        <begin position="306"/>
        <end position="324"/>
    </location>
</feature>
<feature type="transmembrane region" description="Helical" evidence="4">
    <location>
        <begin position="12"/>
        <end position="34"/>
    </location>
</feature>
<dbReference type="Pfam" id="PF07690">
    <property type="entry name" value="MFS_1"/>
    <property type="match status" value="2"/>
</dbReference>
<sequence length="398" mass="41293">MRSNTAEGDSTPLPPLLVALMAFACGAMVANLYYAQTLIDTIGPQIGLSPGLAGMVTTLTQLGYGLGLALLVPLGDLFENRRLTLIATAGTTLGAVGIALSNGPATFLIASLITGVCATGAQVLIPLATHLSSEERQGRTIGLLMSGLLTGIMLARPLASFLTEVAGWRAIFWLSAAMMALTGLALAAKLPSRRPQAKIGYGAIVASMGRLFMQHRQLRLRAFYQAVIFAAFNLFWTAAPLELIHRFAFSQDDVALFALAGAGGALAAPLAGWLGDRGLTWWSTLVAMVLLTAGFAAAGVVVTAGAVIAFAATAVLIDASVQLNQISGQKIIFALSREARSRVNAVYMTIMFVVGASGSLIGSASYHAGGWSLSAGIGAAMGAAILMVFLVFDRRTSD</sequence>
<dbReference type="InterPro" id="IPR036259">
    <property type="entry name" value="MFS_trans_sf"/>
</dbReference>
<feature type="transmembrane region" description="Helical" evidence="4">
    <location>
        <begin position="281"/>
        <end position="300"/>
    </location>
</feature>
<evidence type="ECO:0000256" key="3">
    <source>
        <dbReference type="ARBA" id="ARBA00023136"/>
    </source>
</evidence>
<feature type="transmembrane region" description="Helical" evidence="4">
    <location>
        <begin position="222"/>
        <end position="239"/>
    </location>
</feature>
<feature type="transmembrane region" description="Helical" evidence="4">
    <location>
        <begin position="254"/>
        <end position="274"/>
    </location>
</feature>
<accession>A0A845AKQ4</accession>
<feature type="transmembrane region" description="Helical" evidence="4">
    <location>
        <begin position="107"/>
        <end position="128"/>
    </location>
</feature>
<dbReference type="Gene3D" id="1.20.1250.20">
    <property type="entry name" value="MFS general substrate transporter like domains"/>
    <property type="match status" value="1"/>
</dbReference>
<gene>
    <name evidence="6" type="ORF">GRI58_14665</name>
</gene>
<keyword evidence="3 4" id="KW-0472">Membrane</keyword>
<feature type="transmembrane region" description="Helical" evidence="4">
    <location>
        <begin position="83"/>
        <end position="101"/>
    </location>
</feature>
<keyword evidence="2 4" id="KW-1133">Transmembrane helix</keyword>
<feature type="transmembrane region" description="Helical" evidence="4">
    <location>
        <begin position="371"/>
        <end position="392"/>
    </location>
</feature>
<dbReference type="PROSITE" id="PS50850">
    <property type="entry name" value="MFS"/>
    <property type="match status" value="1"/>
</dbReference>
<evidence type="ECO:0000259" key="5">
    <source>
        <dbReference type="PROSITE" id="PS50850"/>
    </source>
</evidence>